<dbReference type="AlphaFoldDB" id="A0A3N0XK32"/>
<accession>A0A3N0XK32</accession>
<keyword evidence="2" id="KW-1185">Reference proteome</keyword>
<evidence type="ECO:0000313" key="1">
    <source>
        <dbReference type="EMBL" id="ROI47903.1"/>
    </source>
</evidence>
<dbReference type="Proteomes" id="UP000281406">
    <property type="component" value="Unassembled WGS sequence"/>
</dbReference>
<name>A0A3N0XK32_ANAGA</name>
<reference evidence="1 2" key="1">
    <citation type="submission" date="2018-10" db="EMBL/GenBank/DDBJ databases">
        <title>Genome assembly for a Yunnan-Guizhou Plateau 3E fish, Anabarilius grahami (Regan), and its evolutionary and genetic applications.</title>
        <authorList>
            <person name="Jiang W."/>
        </authorList>
    </citation>
    <scope>NUCLEOTIDE SEQUENCE [LARGE SCALE GENOMIC DNA]</scope>
    <source>
        <strain evidence="1">AG-KIZ</strain>
        <tissue evidence="1">Muscle</tissue>
    </source>
</reference>
<proteinExistence type="predicted"/>
<comment type="caution">
    <text evidence="1">The sequence shown here is derived from an EMBL/GenBank/DDBJ whole genome shotgun (WGS) entry which is preliminary data.</text>
</comment>
<sequence>MTMTGRNPLGRQLSVWWYYLLRDSVKMVQEVYFMIATEVHVKAVPATARSFCTGWPRISCFDLSYPSA</sequence>
<organism evidence="1 2">
    <name type="scientific">Anabarilius grahami</name>
    <name type="common">Kanglang fish</name>
    <name type="synonym">Barilius grahami</name>
    <dbReference type="NCBI Taxonomy" id="495550"/>
    <lineage>
        <taxon>Eukaryota</taxon>
        <taxon>Metazoa</taxon>
        <taxon>Chordata</taxon>
        <taxon>Craniata</taxon>
        <taxon>Vertebrata</taxon>
        <taxon>Euteleostomi</taxon>
        <taxon>Actinopterygii</taxon>
        <taxon>Neopterygii</taxon>
        <taxon>Teleostei</taxon>
        <taxon>Ostariophysi</taxon>
        <taxon>Cypriniformes</taxon>
        <taxon>Xenocyprididae</taxon>
        <taxon>Xenocypridinae</taxon>
        <taxon>Xenocypridinae incertae sedis</taxon>
        <taxon>Anabarilius</taxon>
    </lineage>
</organism>
<evidence type="ECO:0000313" key="2">
    <source>
        <dbReference type="Proteomes" id="UP000281406"/>
    </source>
</evidence>
<dbReference type="EMBL" id="RJVU01071404">
    <property type="protein sequence ID" value="ROI47903.1"/>
    <property type="molecule type" value="Genomic_DNA"/>
</dbReference>
<gene>
    <name evidence="1" type="ORF">DPX16_16326</name>
</gene>
<protein>
    <submittedName>
        <fullName evidence="1">Uncharacterized protein</fullName>
    </submittedName>
</protein>